<keyword evidence="1" id="KW-1133">Transmembrane helix</keyword>
<dbReference type="AlphaFoldDB" id="A0A8S3A411"/>
<name>A0A8S3A411_9BILA</name>
<sequence>MSLNDTQYATYFTCEQIGTCLTLIFLALLRKRWKINDIRLSIVGLCLSLIGLILFTFASINKAMIFG</sequence>
<evidence type="ECO:0000313" key="3">
    <source>
        <dbReference type="Proteomes" id="UP000676336"/>
    </source>
</evidence>
<evidence type="ECO:0000256" key="1">
    <source>
        <dbReference type="SAM" id="Phobius"/>
    </source>
</evidence>
<feature type="non-terminal residue" evidence="2">
    <location>
        <position position="67"/>
    </location>
</feature>
<evidence type="ECO:0000313" key="2">
    <source>
        <dbReference type="EMBL" id="CAF4685364.1"/>
    </source>
</evidence>
<gene>
    <name evidence="2" type="ORF">SMN809_LOCUS42447</name>
</gene>
<accession>A0A8S3A411</accession>
<keyword evidence="1" id="KW-0472">Membrane</keyword>
<feature type="transmembrane region" description="Helical" evidence="1">
    <location>
        <begin position="40"/>
        <end position="60"/>
    </location>
</feature>
<proteinExistence type="predicted"/>
<organism evidence="2 3">
    <name type="scientific">Rotaria magnacalcarata</name>
    <dbReference type="NCBI Taxonomy" id="392030"/>
    <lineage>
        <taxon>Eukaryota</taxon>
        <taxon>Metazoa</taxon>
        <taxon>Spiralia</taxon>
        <taxon>Gnathifera</taxon>
        <taxon>Rotifera</taxon>
        <taxon>Eurotatoria</taxon>
        <taxon>Bdelloidea</taxon>
        <taxon>Philodinida</taxon>
        <taxon>Philodinidae</taxon>
        <taxon>Rotaria</taxon>
    </lineage>
</organism>
<protein>
    <submittedName>
        <fullName evidence="2">Uncharacterized protein</fullName>
    </submittedName>
</protein>
<dbReference type="Proteomes" id="UP000676336">
    <property type="component" value="Unassembled WGS sequence"/>
</dbReference>
<reference evidence="2" key="1">
    <citation type="submission" date="2021-02" db="EMBL/GenBank/DDBJ databases">
        <authorList>
            <person name="Nowell W R."/>
        </authorList>
    </citation>
    <scope>NUCLEOTIDE SEQUENCE</scope>
</reference>
<keyword evidence="1" id="KW-0812">Transmembrane</keyword>
<dbReference type="EMBL" id="CAJOBI010122601">
    <property type="protein sequence ID" value="CAF4685364.1"/>
    <property type="molecule type" value="Genomic_DNA"/>
</dbReference>
<feature type="transmembrane region" description="Helical" evidence="1">
    <location>
        <begin position="6"/>
        <end position="28"/>
    </location>
</feature>
<comment type="caution">
    <text evidence="2">The sequence shown here is derived from an EMBL/GenBank/DDBJ whole genome shotgun (WGS) entry which is preliminary data.</text>
</comment>